<dbReference type="PANTHER" id="PTHR15020:SF47">
    <property type="entry name" value="NAD(P)-BINDING DOMAIN-CONTAINING PROTEIN"/>
    <property type="match status" value="1"/>
</dbReference>
<evidence type="ECO:0000256" key="1">
    <source>
        <dbReference type="SAM" id="Coils"/>
    </source>
</evidence>
<dbReference type="Pfam" id="PF13460">
    <property type="entry name" value="NAD_binding_10"/>
    <property type="match status" value="1"/>
</dbReference>
<feature type="coiled-coil region" evidence="1">
    <location>
        <begin position="400"/>
        <end position="437"/>
    </location>
</feature>
<dbReference type="InterPro" id="IPR036291">
    <property type="entry name" value="NAD(P)-bd_dom_sf"/>
</dbReference>
<proteinExistence type="predicted"/>
<evidence type="ECO:0000313" key="5">
    <source>
        <dbReference type="Proteomes" id="UP000236333"/>
    </source>
</evidence>
<evidence type="ECO:0000259" key="3">
    <source>
        <dbReference type="Pfam" id="PF13460"/>
    </source>
</evidence>
<dbReference type="OrthoDB" id="10254221at2759"/>
<gene>
    <name evidence="4" type="ORF">TSOC_007865</name>
</gene>
<reference evidence="4 5" key="1">
    <citation type="journal article" date="2017" name="Mol. Biol. Evol.">
        <title>The 4-celled Tetrabaena socialis nuclear genome reveals the essential components for genetic control of cell number at the origin of multicellularity in the volvocine lineage.</title>
        <authorList>
            <person name="Featherston J."/>
            <person name="Arakaki Y."/>
            <person name="Hanschen E.R."/>
            <person name="Ferris P.J."/>
            <person name="Michod R.E."/>
            <person name="Olson B.J.S.C."/>
            <person name="Nozaki H."/>
            <person name="Durand P.M."/>
        </authorList>
    </citation>
    <scope>NUCLEOTIDE SEQUENCE [LARGE SCALE GENOMIC DNA]</scope>
    <source>
        <strain evidence="4 5">NIES-571</strain>
    </source>
</reference>
<protein>
    <recommendedName>
        <fullName evidence="3">NAD(P)-binding domain-containing protein</fullName>
    </recommendedName>
</protein>
<keyword evidence="5" id="KW-1185">Reference proteome</keyword>
<accession>A0A2J8A006</accession>
<dbReference type="Gene3D" id="3.40.50.720">
    <property type="entry name" value="NAD(P)-binding Rossmann-like Domain"/>
    <property type="match status" value="1"/>
</dbReference>
<keyword evidence="1" id="KW-0175">Coiled coil</keyword>
<organism evidence="4 5">
    <name type="scientific">Tetrabaena socialis</name>
    <dbReference type="NCBI Taxonomy" id="47790"/>
    <lineage>
        <taxon>Eukaryota</taxon>
        <taxon>Viridiplantae</taxon>
        <taxon>Chlorophyta</taxon>
        <taxon>core chlorophytes</taxon>
        <taxon>Chlorophyceae</taxon>
        <taxon>CS clade</taxon>
        <taxon>Chlamydomonadales</taxon>
        <taxon>Tetrabaenaceae</taxon>
        <taxon>Tetrabaena</taxon>
    </lineage>
</organism>
<dbReference type="EMBL" id="PGGS01000276">
    <property type="protein sequence ID" value="PNH05850.1"/>
    <property type="molecule type" value="Genomic_DNA"/>
</dbReference>
<dbReference type="Proteomes" id="UP000236333">
    <property type="component" value="Unassembled WGS sequence"/>
</dbReference>
<dbReference type="AlphaFoldDB" id="A0A2J8A006"/>
<dbReference type="PANTHER" id="PTHR15020">
    <property type="entry name" value="FLAVIN REDUCTASE-RELATED"/>
    <property type="match status" value="1"/>
</dbReference>
<feature type="domain" description="NAD(P)-binding" evidence="3">
    <location>
        <begin position="472"/>
        <end position="557"/>
    </location>
</feature>
<dbReference type="SUPFAM" id="SSF51735">
    <property type="entry name" value="NAD(P)-binding Rossmann-fold domains"/>
    <property type="match status" value="1"/>
</dbReference>
<comment type="caution">
    <text evidence="4">The sequence shown here is derived from an EMBL/GenBank/DDBJ whole genome shotgun (WGS) entry which is preliminary data.</text>
</comment>
<sequence length="604" mass="61398">MAELEALAWVRWRQWGTGGLGQQQQQQPRVIFCAAARSVFTADLLRVEDRGVMNMVKALQDRPRSPAGPGAYFGLSHPSMPTAAAAAAGAAAAGTAASANTLVTANRAPSLGRRTASTPSLTAAADAAAEVAAAAASADAAAAVSDAAAAATISAAAAGSKTPSDAEGSSQQPGAPLVPRSAAHHRSASAAAALAEAGGPAPVAEASLTGLGAAAAAPPAGTSPWSRGSSHTSLTALAAAAAGNGNGHALGPGPGPGAHLGSSSLSHVPAALLSWGPASLTRGGRKTLSETALAAQGQGSGAGAGAEAVRGGQALAGPAGVQRLCEVLEVRASMRRLAQLQDRLHGARCCALAARRRLAEAAERRHRADQGRAQQARVRADRDAWAARAVSSCQQLGALREAAVARRRELAGRANELERAARTLRAAEERRLGAEEQLEGPCGRGQLAELTAALPDGGGAGAHLPAGSEPDFVLVSCAGRSRPGIDAADLRKVIDAKRRGEENLRASGLGYSIIRPGTLLDEPGGYRALVFDQGDRITESIAAADVADICLRALHEPEGRNKTFDVCYEYQMDEDNALYELVAHVPDKKNNYLRAAVASLARNT</sequence>
<evidence type="ECO:0000313" key="4">
    <source>
        <dbReference type="EMBL" id="PNH05850.1"/>
    </source>
</evidence>
<feature type="compositionally biased region" description="Polar residues" evidence="2">
    <location>
        <begin position="161"/>
        <end position="173"/>
    </location>
</feature>
<dbReference type="InterPro" id="IPR016040">
    <property type="entry name" value="NAD(P)-bd_dom"/>
</dbReference>
<evidence type="ECO:0000256" key="2">
    <source>
        <dbReference type="SAM" id="MobiDB-lite"/>
    </source>
</evidence>
<feature type="region of interest" description="Disordered" evidence="2">
    <location>
        <begin position="160"/>
        <end position="193"/>
    </location>
</feature>
<name>A0A2J8A006_9CHLO</name>